<dbReference type="PANTHER" id="PTHR48099:SF5">
    <property type="entry name" value="C-1-TETRAHYDROFOLATE SYNTHASE, CYTOPLASMIC"/>
    <property type="match status" value="1"/>
</dbReference>
<evidence type="ECO:0000256" key="2">
    <source>
        <dbReference type="ARBA" id="ARBA00022563"/>
    </source>
</evidence>
<keyword evidence="8 11" id="KW-0368">Histidine biosynthesis</keyword>
<dbReference type="Proteomes" id="UP000831495">
    <property type="component" value="Chromosome"/>
</dbReference>
<dbReference type="PRINTS" id="PR00085">
    <property type="entry name" value="THFDHDRGNASE"/>
</dbReference>
<comment type="subunit">
    <text evidence="11">Homodimer.</text>
</comment>
<keyword evidence="7 11" id="KW-0560">Oxidoreductase</keyword>
<sequence length="283" mass="30398">MAVIMDGKVAAQQADQEFAMRIQKLKQQNIIPGLAVILIGDDAASQVYVRNKARRARKIGINYQLHRLDRGITQEAVLQLITQLNQDTQVDGIMVQMPVPKQIDANAVMNAILPQKDVDGFSFANIGRLWGNAAGNFPATPRGVLRLLRDYHITIEGQQAVVVGRSDIVGKPMAGLLLKNNSTVTIAHSKTQNLAQVTQQADLLIVAIGQAEFITADFVKPGAAVVDVGMNHNAAGKLVGDVDFKSVKQIAGYLTPVPGGVGPMTITGLLEQVIVLAEQRATL</sequence>
<feature type="binding site" evidence="11">
    <location>
        <begin position="164"/>
        <end position="166"/>
    </location>
    <ligand>
        <name>NADP(+)</name>
        <dbReference type="ChEBI" id="CHEBI:58349"/>
    </ligand>
</feature>
<name>A0ABY4P7J4_9LACO</name>
<feature type="domain" description="Tetrahydrofolate dehydrogenase/cyclohydrolase NAD(P)-binding" evidence="13">
    <location>
        <begin position="138"/>
        <end position="279"/>
    </location>
</feature>
<keyword evidence="6 11" id="KW-0521">NADP</keyword>
<feature type="domain" description="Tetrahydrofolate dehydrogenase/cyclohydrolase catalytic" evidence="12">
    <location>
        <begin position="5"/>
        <end position="119"/>
    </location>
</feature>
<dbReference type="GO" id="GO:0004477">
    <property type="term" value="F:methenyltetrahydrofolate cyclohydrolase activity"/>
    <property type="evidence" value="ECO:0007669"/>
    <property type="project" value="UniProtKB-EC"/>
</dbReference>
<dbReference type="HAMAP" id="MF_01576">
    <property type="entry name" value="THF_DHG_CYH"/>
    <property type="match status" value="1"/>
</dbReference>
<evidence type="ECO:0000256" key="11">
    <source>
        <dbReference type="HAMAP-Rule" id="MF_01576"/>
    </source>
</evidence>
<proteinExistence type="inferred from homology"/>
<protein>
    <recommendedName>
        <fullName evidence="11">Bifunctional protein FolD</fullName>
    </recommendedName>
    <domain>
        <recommendedName>
            <fullName evidence="11">Methylenetetrahydrofolate dehydrogenase</fullName>
            <ecNumber evidence="11">1.5.1.5</ecNumber>
        </recommendedName>
    </domain>
    <domain>
        <recommendedName>
            <fullName evidence="11">Methenyltetrahydrofolate cyclohydrolase</fullName>
            <ecNumber evidence="11">3.5.4.9</ecNumber>
        </recommendedName>
    </domain>
</protein>
<evidence type="ECO:0000259" key="12">
    <source>
        <dbReference type="Pfam" id="PF00763"/>
    </source>
</evidence>
<accession>A0ABY4P7J4</accession>
<comment type="caution">
    <text evidence="11">Lacks conserved residue(s) required for the propagation of feature annotation.</text>
</comment>
<dbReference type="Gene3D" id="3.40.50.720">
    <property type="entry name" value="NAD(P)-binding Rossmann-like Domain"/>
    <property type="match status" value="1"/>
</dbReference>
<evidence type="ECO:0000256" key="5">
    <source>
        <dbReference type="ARBA" id="ARBA00022801"/>
    </source>
</evidence>
<keyword evidence="15" id="KW-1185">Reference proteome</keyword>
<comment type="catalytic activity">
    <reaction evidence="11">
        <text>(6R)-5,10-methylene-5,6,7,8-tetrahydrofolate + NADP(+) = (6R)-5,10-methenyltetrahydrofolate + NADPH</text>
        <dbReference type="Rhea" id="RHEA:22812"/>
        <dbReference type="ChEBI" id="CHEBI:15636"/>
        <dbReference type="ChEBI" id="CHEBI:57455"/>
        <dbReference type="ChEBI" id="CHEBI:57783"/>
        <dbReference type="ChEBI" id="CHEBI:58349"/>
        <dbReference type="EC" id="1.5.1.5"/>
    </reaction>
</comment>
<dbReference type="GO" id="GO:0004488">
    <property type="term" value="F:methylenetetrahydrofolate dehydrogenase (NADP+) activity"/>
    <property type="evidence" value="ECO:0007669"/>
    <property type="project" value="UniProtKB-EC"/>
</dbReference>
<dbReference type="EC" id="1.5.1.5" evidence="11"/>
<dbReference type="Gene3D" id="3.40.50.10860">
    <property type="entry name" value="Leucine Dehydrogenase, chain A, domain 1"/>
    <property type="match status" value="1"/>
</dbReference>
<dbReference type="InterPro" id="IPR020630">
    <property type="entry name" value="THF_DH/CycHdrlase_cat_dom"/>
</dbReference>
<evidence type="ECO:0000256" key="8">
    <source>
        <dbReference type="ARBA" id="ARBA00023102"/>
    </source>
</evidence>
<dbReference type="Pfam" id="PF02882">
    <property type="entry name" value="THF_DHG_CYH_C"/>
    <property type="match status" value="1"/>
</dbReference>
<evidence type="ECO:0000256" key="4">
    <source>
        <dbReference type="ARBA" id="ARBA00022755"/>
    </source>
</evidence>
<dbReference type="EC" id="3.5.4.9" evidence="11"/>
<keyword evidence="2 11" id="KW-0554">One-carbon metabolism</keyword>
<dbReference type="InterPro" id="IPR000672">
    <property type="entry name" value="THF_DH/CycHdrlase"/>
</dbReference>
<evidence type="ECO:0000313" key="14">
    <source>
        <dbReference type="EMBL" id="UQS81627.1"/>
    </source>
</evidence>
<dbReference type="PANTHER" id="PTHR48099">
    <property type="entry name" value="C-1-TETRAHYDROFOLATE SYNTHASE, CYTOPLASMIC-RELATED"/>
    <property type="match status" value="1"/>
</dbReference>
<comment type="similarity">
    <text evidence="11">Belongs to the tetrahydrofolate dehydrogenase/cyclohydrolase family.</text>
</comment>
<comment type="function">
    <text evidence="11">Catalyzes the oxidation of 5,10-methylenetetrahydrofolate to 5,10-methenyltetrahydrofolate and then the hydrolysis of 5,10-methenyltetrahydrofolate to 10-formyltetrahydrofolate.</text>
</comment>
<evidence type="ECO:0000313" key="15">
    <source>
        <dbReference type="Proteomes" id="UP000831495"/>
    </source>
</evidence>
<dbReference type="RefSeq" id="WP_249513897.1">
    <property type="nucleotide sequence ID" value="NZ_CP093366.1"/>
</dbReference>
<comment type="catalytic activity">
    <reaction evidence="11">
        <text>(6R)-5,10-methenyltetrahydrofolate + H2O = (6R)-10-formyltetrahydrofolate + H(+)</text>
        <dbReference type="Rhea" id="RHEA:23700"/>
        <dbReference type="ChEBI" id="CHEBI:15377"/>
        <dbReference type="ChEBI" id="CHEBI:15378"/>
        <dbReference type="ChEBI" id="CHEBI:57455"/>
        <dbReference type="ChEBI" id="CHEBI:195366"/>
        <dbReference type="EC" id="3.5.4.9"/>
    </reaction>
</comment>
<dbReference type="InterPro" id="IPR036291">
    <property type="entry name" value="NAD(P)-bd_dom_sf"/>
</dbReference>
<keyword evidence="5 11" id="KW-0378">Hydrolase</keyword>
<evidence type="ECO:0000256" key="7">
    <source>
        <dbReference type="ARBA" id="ARBA00023002"/>
    </source>
</evidence>
<dbReference type="SUPFAM" id="SSF53223">
    <property type="entry name" value="Aminoacid dehydrogenase-like, N-terminal domain"/>
    <property type="match status" value="1"/>
</dbReference>
<keyword evidence="9 11" id="KW-0486">Methionine biosynthesis</keyword>
<dbReference type="PROSITE" id="PS00767">
    <property type="entry name" value="THF_DHG_CYH_2"/>
    <property type="match status" value="1"/>
</dbReference>
<evidence type="ECO:0000259" key="13">
    <source>
        <dbReference type="Pfam" id="PF02882"/>
    </source>
</evidence>
<dbReference type="InterPro" id="IPR020867">
    <property type="entry name" value="THF_DH/CycHdrlase_CS"/>
</dbReference>
<evidence type="ECO:0000256" key="9">
    <source>
        <dbReference type="ARBA" id="ARBA00023167"/>
    </source>
</evidence>
<dbReference type="InterPro" id="IPR020631">
    <property type="entry name" value="THF_DH/CycHdrlase_NAD-bd_dom"/>
</dbReference>
<dbReference type="SUPFAM" id="SSF51735">
    <property type="entry name" value="NAD(P)-binding Rossmann-fold domains"/>
    <property type="match status" value="1"/>
</dbReference>
<keyword evidence="4 11" id="KW-0658">Purine biosynthesis</keyword>
<dbReference type="EMBL" id="CP093366">
    <property type="protein sequence ID" value="UQS81627.1"/>
    <property type="molecule type" value="Genomic_DNA"/>
</dbReference>
<evidence type="ECO:0000256" key="6">
    <source>
        <dbReference type="ARBA" id="ARBA00022857"/>
    </source>
</evidence>
<dbReference type="InterPro" id="IPR046346">
    <property type="entry name" value="Aminoacid_DH-like_N_sf"/>
</dbReference>
<evidence type="ECO:0000256" key="3">
    <source>
        <dbReference type="ARBA" id="ARBA00022605"/>
    </source>
</evidence>
<keyword evidence="10 11" id="KW-0511">Multifunctional enzyme</keyword>
<evidence type="ECO:0000256" key="10">
    <source>
        <dbReference type="ARBA" id="ARBA00023268"/>
    </source>
</evidence>
<keyword evidence="3 11" id="KW-0028">Amino-acid biosynthesis</keyword>
<dbReference type="Pfam" id="PF00763">
    <property type="entry name" value="THF_DHG_CYH"/>
    <property type="match status" value="1"/>
</dbReference>
<gene>
    <name evidence="11" type="primary">folD</name>
    <name evidence="14" type="ORF">MOO45_05260</name>
</gene>
<dbReference type="CDD" id="cd01080">
    <property type="entry name" value="NAD_bind_m-THF_DH_Cyclohyd"/>
    <property type="match status" value="1"/>
</dbReference>
<evidence type="ECO:0000256" key="1">
    <source>
        <dbReference type="ARBA" id="ARBA00004777"/>
    </source>
</evidence>
<reference evidence="14" key="1">
    <citation type="journal article" date="2022" name="Int. J. Syst. Evol. Microbiol.">
        <title>Apilactobacillus apisilvae sp. nov., Nicolia spurrieriana gen. nov. sp. nov., Bombilactobacillus folatiphilus sp. nov. and Bombilactobacillus thymidiniphilus sp. nov., four new lactic acid bacterial isolates from stingless bees Tetragonula carbonaria and Austroplebeia australis.</title>
        <authorList>
            <person name="Oliphant S.A."/>
            <person name="Watson-Haigh N.S."/>
            <person name="Sumby K.M."/>
            <person name="Gardner J."/>
            <person name="Groom S."/>
            <person name="Jiranek V."/>
        </authorList>
    </citation>
    <scope>NUCLEOTIDE SEQUENCE</scope>
    <source>
        <strain evidence="14">SG4_D2</strain>
    </source>
</reference>
<comment type="pathway">
    <text evidence="1 11">One-carbon metabolism; tetrahydrofolate interconversion.</text>
</comment>
<organism evidence="14 15">
    <name type="scientific">Bombilactobacillus folatiphilus</name>
    <dbReference type="NCBI Taxonomy" id="2923362"/>
    <lineage>
        <taxon>Bacteria</taxon>
        <taxon>Bacillati</taxon>
        <taxon>Bacillota</taxon>
        <taxon>Bacilli</taxon>
        <taxon>Lactobacillales</taxon>
        <taxon>Lactobacillaceae</taxon>
        <taxon>Bombilactobacillus</taxon>
    </lineage>
</organism>